<dbReference type="GO" id="GO:0016491">
    <property type="term" value="F:oxidoreductase activity"/>
    <property type="evidence" value="ECO:0007669"/>
    <property type="project" value="InterPro"/>
</dbReference>
<dbReference type="SUPFAM" id="SSF52218">
    <property type="entry name" value="Flavoproteins"/>
    <property type="match status" value="1"/>
</dbReference>
<evidence type="ECO:0000256" key="2">
    <source>
        <dbReference type="ARBA" id="ARBA00022643"/>
    </source>
</evidence>
<dbReference type="InterPro" id="IPR029039">
    <property type="entry name" value="Flavoprotein-like_sf"/>
</dbReference>
<gene>
    <name evidence="4" type="ORF">DLSSTS7063_00568</name>
</gene>
<sequence>MKTIVFYGSPAKDSHTKHLLDETLSVLEGEVKIVDCYNADIVPCKDCKYCFKKRGCSIKDDMTELYDYIDECDAVIIASPMHFGIVSAPTYKVFSRLQSYWSNRHIRHVEKEKPKPKYGALLVTTGGNWVNMELLIEGVADFAFDHMEAECIGSVFAKETDTHPVKENEKAKEKARYLGKRLNELCNRK</sequence>
<dbReference type="Pfam" id="PF03358">
    <property type="entry name" value="FMN_red"/>
    <property type="match status" value="1"/>
</dbReference>
<accession>A0A564SGR4</accession>
<evidence type="ECO:0000313" key="4">
    <source>
        <dbReference type="EMBL" id="VUW94142.1"/>
    </source>
</evidence>
<feature type="domain" description="NADPH-dependent FMN reductase-like" evidence="3">
    <location>
        <begin position="1"/>
        <end position="129"/>
    </location>
</feature>
<dbReference type="RefSeq" id="WP_144099862.1">
    <property type="nucleotide sequence ID" value="NZ_CABHNM010000016.1"/>
</dbReference>
<evidence type="ECO:0000256" key="1">
    <source>
        <dbReference type="ARBA" id="ARBA00022630"/>
    </source>
</evidence>
<dbReference type="InterPro" id="IPR005025">
    <property type="entry name" value="FMN_Rdtase-like_dom"/>
</dbReference>
<name>A0A564SGR4_9FIRM</name>
<dbReference type="PANTHER" id="PTHR43278">
    <property type="entry name" value="NAD(P)H-DEPENDENT FMN-CONTAINING OXIDOREDUCTASE YWQN-RELATED"/>
    <property type="match status" value="1"/>
</dbReference>
<dbReference type="Gene3D" id="3.40.50.360">
    <property type="match status" value="1"/>
</dbReference>
<dbReference type="EMBL" id="CABHNM010000016">
    <property type="protein sequence ID" value="VUW94142.1"/>
    <property type="molecule type" value="Genomic_DNA"/>
</dbReference>
<evidence type="ECO:0000259" key="3">
    <source>
        <dbReference type="Pfam" id="PF03358"/>
    </source>
</evidence>
<reference evidence="4 5" key="1">
    <citation type="submission" date="2019-07" db="EMBL/GenBank/DDBJ databases">
        <authorList>
            <person name="Hibberd C M."/>
            <person name="Gehrig L. J."/>
            <person name="Chang H.-W."/>
            <person name="Venkatesh S."/>
        </authorList>
    </citation>
    <scope>NUCLEOTIDE SEQUENCE [LARGE SCALE GENOMIC DNA]</scope>
    <source>
        <strain evidence="4">Dorea_longicatena_SSTS_Bg7063</strain>
    </source>
</reference>
<proteinExistence type="predicted"/>
<keyword evidence="1" id="KW-0285">Flavoprotein</keyword>
<dbReference type="PANTHER" id="PTHR43278:SF4">
    <property type="entry name" value="NAD(P)H-DEPENDENT FMN-CONTAINING OXIDOREDUCTASE YWQN-RELATED"/>
    <property type="match status" value="1"/>
</dbReference>
<dbReference type="InterPro" id="IPR051796">
    <property type="entry name" value="ISF_SsuE-like"/>
</dbReference>
<dbReference type="Proteomes" id="UP000398619">
    <property type="component" value="Unassembled WGS sequence"/>
</dbReference>
<dbReference type="AlphaFoldDB" id="A0A564SGR4"/>
<keyword evidence="2" id="KW-0288">FMN</keyword>
<organism evidence="4 5">
    <name type="scientific">Dorea longicatena</name>
    <dbReference type="NCBI Taxonomy" id="88431"/>
    <lineage>
        <taxon>Bacteria</taxon>
        <taxon>Bacillati</taxon>
        <taxon>Bacillota</taxon>
        <taxon>Clostridia</taxon>
        <taxon>Lachnospirales</taxon>
        <taxon>Lachnospiraceae</taxon>
        <taxon>Dorea</taxon>
    </lineage>
</organism>
<evidence type="ECO:0000313" key="5">
    <source>
        <dbReference type="Proteomes" id="UP000398619"/>
    </source>
</evidence>
<protein>
    <submittedName>
        <fullName evidence="4">NADPH-dependent FMN reductase</fullName>
    </submittedName>
</protein>